<dbReference type="Proteomes" id="UP001168363">
    <property type="component" value="Unassembled WGS sequence"/>
</dbReference>
<comment type="caution">
    <text evidence="1">The sequence shown here is derived from an EMBL/GenBank/DDBJ whole genome shotgun (WGS) entry which is preliminary data.</text>
</comment>
<sequence length="226" mass="25464">MAERNKSSDDLKTAVATFMDRADKIVAHPLAGTHSTIKIVVTQDPESGTETAKLDRNLLPEEQWVYLATLMRSVIFLEQESISFNVLTNRIEREHEELRGRLKAGREGLKAWKKHVFVYSGLIGEAKVPLPEGKTAIQQVNFGPPGVSPSGVDLEMLSPDYEYADAYLNAQVWHSDNAKARMYQAAGEDQKQHYRKCAEIRVISAIDIVAQLRQWILDARTDGWDL</sequence>
<name>A0ABT8TU63_9ACTN</name>
<keyword evidence="2" id="KW-1185">Reference proteome</keyword>
<organism evidence="1 2">
    <name type="scientific">Nocardioides cremeus</name>
    <dbReference type="NCBI Taxonomy" id="3058044"/>
    <lineage>
        <taxon>Bacteria</taxon>
        <taxon>Bacillati</taxon>
        <taxon>Actinomycetota</taxon>
        <taxon>Actinomycetes</taxon>
        <taxon>Propionibacteriales</taxon>
        <taxon>Nocardioidaceae</taxon>
        <taxon>Nocardioides</taxon>
    </lineage>
</organism>
<gene>
    <name evidence="1" type="ORF">QWJ41_17410</name>
</gene>
<accession>A0ABT8TU63</accession>
<reference evidence="1" key="1">
    <citation type="submission" date="2023-06" db="EMBL/GenBank/DDBJ databases">
        <title>Genome sequence of Nocardioides sp. SOB44.</title>
        <authorList>
            <person name="Zhang G."/>
        </authorList>
    </citation>
    <scope>NUCLEOTIDE SEQUENCE</scope>
    <source>
        <strain evidence="1">SOB44</strain>
    </source>
</reference>
<evidence type="ECO:0000313" key="1">
    <source>
        <dbReference type="EMBL" id="MDO3397508.1"/>
    </source>
</evidence>
<proteinExistence type="predicted"/>
<dbReference type="RefSeq" id="WP_302709698.1">
    <property type="nucleotide sequence ID" value="NZ_JAULSC010000022.1"/>
</dbReference>
<protein>
    <submittedName>
        <fullName evidence="1">Uncharacterized protein</fullName>
    </submittedName>
</protein>
<dbReference type="EMBL" id="JAULSC010000022">
    <property type="protein sequence ID" value="MDO3397508.1"/>
    <property type="molecule type" value="Genomic_DNA"/>
</dbReference>
<evidence type="ECO:0000313" key="2">
    <source>
        <dbReference type="Proteomes" id="UP001168363"/>
    </source>
</evidence>